<keyword evidence="1" id="KW-0830">Ubiquinone</keyword>
<comment type="caution">
    <text evidence="1">The sequence shown here is derived from an EMBL/GenBank/DDBJ whole genome shotgun (WGS) entry which is preliminary data.</text>
</comment>
<dbReference type="Proteomes" id="UP000036947">
    <property type="component" value="Unassembled WGS sequence"/>
</dbReference>
<dbReference type="EMBL" id="LFRF01000019">
    <property type="protein sequence ID" value="KND89331.1"/>
    <property type="molecule type" value="Genomic_DNA"/>
</dbReference>
<accession>A0A0L0N5N1</accession>
<reference evidence="1 2" key="1">
    <citation type="journal article" date="2015" name="BMC Genomics">
        <title>The genome of the truffle-parasite Tolypocladium ophioglossoides and the evolution of antifungal peptaibiotics.</title>
        <authorList>
            <person name="Quandt C.A."/>
            <person name="Bushley K.E."/>
            <person name="Spatafora J.W."/>
        </authorList>
    </citation>
    <scope>NUCLEOTIDE SEQUENCE [LARGE SCALE GENOMIC DNA]</scope>
    <source>
        <strain evidence="1 2">CBS 100239</strain>
    </source>
</reference>
<proteinExistence type="predicted"/>
<dbReference type="STRING" id="1163406.A0A0L0N5N1"/>
<evidence type="ECO:0000313" key="1">
    <source>
        <dbReference type="EMBL" id="KND89331.1"/>
    </source>
</evidence>
<gene>
    <name evidence="1" type="ORF">TOPH_06082</name>
</gene>
<dbReference type="AlphaFoldDB" id="A0A0L0N5N1"/>
<protein>
    <submittedName>
        <fullName evidence="1">Ubiquinone biosynthesis protein coq4, mitochondrial</fullName>
    </submittedName>
</protein>
<name>A0A0L0N5N1_TOLOC</name>
<keyword evidence="2" id="KW-1185">Reference proteome</keyword>
<organism evidence="1 2">
    <name type="scientific">Tolypocladium ophioglossoides (strain CBS 100239)</name>
    <name type="common">Snaketongue truffleclub</name>
    <name type="synonym">Elaphocordyceps ophioglossoides</name>
    <dbReference type="NCBI Taxonomy" id="1163406"/>
    <lineage>
        <taxon>Eukaryota</taxon>
        <taxon>Fungi</taxon>
        <taxon>Dikarya</taxon>
        <taxon>Ascomycota</taxon>
        <taxon>Pezizomycotina</taxon>
        <taxon>Sordariomycetes</taxon>
        <taxon>Hypocreomycetidae</taxon>
        <taxon>Hypocreales</taxon>
        <taxon>Ophiocordycipitaceae</taxon>
        <taxon>Tolypocladium</taxon>
    </lineage>
</organism>
<evidence type="ECO:0000313" key="2">
    <source>
        <dbReference type="Proteomes" id="UP000036947"/>
    </source>
</evidence>
<sequence>MLSSLSLVTSRRSTQTVGWSSIKLFFVPNRPPPKYDGHVPLTNVEKVALGIGAATGAFLNPHRAGECPVSSSRRKYAEFRERFSLDPDERDPVRYIDNEE</sequence>
<dbReference type="OrthoDB" id="10591065at2759"/>